<feature type="compositionally biased region" description="Basic and acidic residues" evidence="1">
    <location>
        <begin position="19"/>
        <end position="35"/>
    </location>
</feature>
<organism evidence="2 3">
    <name type="scientific">Rhizopogon vesiculosus</name>
    <dbReference type="NCBI Taxonomy" id="180088"/>
    <lineage>
        <taxon>Eukaryota</taxon>
        <taxon>Fungi</taxon>
        <taxon>Dikarya</taxon>
        <taxon>Basidiomycota</taxon>
        <taxon>Agaricomycotina</taxon>
        <taxon>Agaricomycetes</taxon>
        <taxon>Agaricomycetidae</taxon>
        <taxon>Boletales</taxon>
        <taxon>Suillineae</taxon>
        <taxon>Rhizopogonaceae</taxon>
        <taxon>Rhizopogon</taxon>
    </lineage>
</organism>
<comment type="caution">
    <text evidence="2">The sequence shown here is derived from an EMBL/GenBank/DDBJ whole genome shotgun (WGS) entry which is preliminary data.</text>
</comment>
<evidence type="ECO:0000313" key="2">
    <source>
        <dbReference type="EMBL" id="OJA08992.1"/>
    </source>
</evidence>
<feature type="region of interest" description="Disordered" evidence="1">
    <location>
        <begin position="1"/>
        <end position="42"/>
    </location>
</feature>
<proteinExistence type="predicted"/>
<reference evidence="2 3" key="1">
    <citation type="submission" date="2016-03" db="EMBL/GenBank/DDBJ databases">
        <title>Comparative genomics of the ectomycorrhizal sister species Rhizopogon vinicolor and Rhizopogon vesiculosus (Basidiomycota: Boletales) reveals a divergence of the mating type B locus.</title>
        <authorList>
            <person name="Mujic A.B."/>
            <person name="Kuo A."/>
            <person name="Tritt A."/>
            <person name="Lipzen A."/>
            <person name="Chen C."/>
            <person name="Johnson J."/>
            <person name="Sharma A."/>
            <person name="Barry K."/>
            <person name="Grigoriev I.V."/>
            <person name="Spatafora J.W."/>
        </authorList>
    </citation>
    <scope>NUCLEOTIDE SEQUENCE [LARGE SCALE GENOMIC DNA]</scope>
    <source>
        <strain evidence="2 3">AM-OR11-056</strain>
    </source>
</reference>
<keyword evidence="3" id="KW-1185">Reference proteome</keyword>
<dbReference type="Proteomes" id="UP000183567">
    <property type="component" value="Unassembled WGS sequence"/>
</dbReference>
<protein>
    <submittedName>
        <fullName evidence="2">Uncharacterized protein</fullName>
    </submittedName>
</protein>
<evidence type="ECO:0000256" key="1">
    <source>
        <dbReference type="SAM" id="MobiDB-lite"/>
    </source>
</evidence>
<evidence type="ECO:0000313" key="3">
    <source>
        <dbReference type="Proteomes" id="UP000183567"/>
    </source>
</evidence>
<name>A0A1J8Q6P0_9AGAM</name>
<sequence>MEDLRERVAAPEIVASARDPGESEREGRQDDEKRAWVRRRLS</sequence>
<gene>
    <name evidence="2" type="ORF">AZE42_11045</name>
</gene>
<accession>A0A1J8Q6P0</accession>
<dbReference type="AlphaFoldDB" id="A0A1J8Q6P0"/>
<dbReference type="EMBL" id="LVVM01006070">
    <property type="protein sequence ID" value="OJA08992.1"/>
    <property type="molecule type" value="Genomic_DNA"/>
</dbReference>